<dbReference type="SUPFAM" id="SSF52374">
    <property type="entry name" value="Nucleotidylyl transferase"/>
    <property type="match status" value="1"/>
</dbReference>
<dbReference type="InterPro" id="IPR004821">
    <property type="entry name" value="Cyt_trans-like"/>
</dbReference>
<dbReference type="Proteomes" id="UP000244446">
    <property type="component" value="Unassembled WGS sequence"/>
</dbReference>
<dbReference type="Pfam" id="PF01467">
    <property type="entry name" value="CTP_transf_like"/>
    <property type="match status" value="1"/>
</dbReference>
<dbReference type="Gene3D" id="3.40.50.620">
    <property type="entry name" value="HUPs"/>
    <property type="match status" value="1"/>
</dbReference>
<protein>
    <submittedName>
        <fullName evidence="4">Glycerol-3-phosphate cytidylyltransferase</fullName>
    </submittedName>
</protein>
<sequence length="151" mass="16827">MSASQRTILTYGTFDLFHTGHVRLLARLADLGDRLIVGCSTDGFNASKGKLCVMPYEARVEILSACRHVDLVFPEESWDQKRGDIVKYGADVFAMGSDWTGKFDDLGDLCEVIYLPRTRDISTTEIKQLMQQRAAEGAVQAPSPRKRSGRL</sequence>
<dbReference type="NCBIfam" id="TIGR00125">
    <property type="entry name" value="cyt_tran_rel"/>
    <property type="match status" value="1"/>
</dbReference>
<dbReference type="InterPro" id="IPR014729">
    <property type="entry name" value="Rossmann-like_a/b/a_fold"/>
</dbReference>
<evidence type="ECO:0000259" key="3">
    <source>
        <dbReference type="Pfam" id="PF01467"/>
    </source>
</evidence>
<dbReference type="GO" id="GO:0016779">
    <property type="term" value="F:nucleotidyltransferase activity"/>
    <property type="evidence" value="ECO:0007669"/>
    <property type="project" value="UniProtKB-KW"/>
</dbReference>
<dbReference type="PANTHER" id="PTHR43793">
    <property type="entry name" value="FAD SYNTHASE"/>
    <property type="match status" value="1"/>
</dbReference>
<feature type="domain" description="Cytidyltransferase-like" evidence="3">
    <location>
        <begin position="9"/>
        <end position="128"/>
    </location>
</feature>
<evidence type="ECO:0000256" key="1">
    <source>
        <dbReference type="ARBA" id="ARBA00022679"/>
    </source>
</evidence>
<keyword evidence="1 4" id="KW-0808">Transferase</keyword>
<keyword evidence="2 4" id="KW-0548">Nucleotidyltransferase</keyword>
<gene>
    <name evidence="4" type="ORF">DC366_03915</name>
</gene>
<dbReference type="RefSeq" id="WP_108690915.1">
    <property type="nucleotide sequence ID" value="NZ_QCYH01000002.1"/>
</dbReference>
<name>A0A2T7G954_9RHOB</name>
<evidence type="ECO:0000313" key="5">
    <source>
        <dbReference type="Proteomes" id="UP000244446"/>
    </source>
</evidence>
<reference evidence="4 5" key="1">
    <citation type="submission" date="2018-04" db="EMBL/GenBank/DDBJ databases">
        <title>Pelagivirga bohaiensis gen. nov., sp. nov., a bacterium isolated from the Bohai Sea.</title>
        <authorList>
            <person name="Ji X."/>
        </authorList>
    </citation>
    <scope>NUCLEOTIDE SEQUENCE [LARGE SCALE GENOMIC DNA]</scope>
    <source>
        <strain evidence="4 5">BH-SD19</strain>
    </source>
</reference>
<dbReference type="EMBL" id="QCYH01000002">
    <property type="protein sequence ID" value="PVA10941.1"/>
    <property type="molecule type" value="Genomic_DNA"/>
</dbReference>
<evidence type="ECO:0000256" key="2">
    <source>
        <dbReference type="ARBA" id="ARBA00022695"/>
    </source>
</evidence>
<comment type="caution">
    <text evidence="4">The sequence shown here is derived from an EMBL/GenBank/DDBJ whole genome shotgun (WGS) entry which is preliminary data.</text>
</comment>
<organism evidence="4 5">
    <name type="scientific">Pelagivirga sediminicola</name>
    <dbReference type="NCBI Taxonomy" id="2170575"/>
    <lineage>
        <taxon>Bacteria</taxon>
        <taxon>Pseudomonadati</taxon>
        <taxon>Pseudomonadota</taxon>
        <taxon>Alphaproteobacteria</taxon>
        <taxon>Rhodobacterales</taxon>
        <taxon>Paracoccaceae</taxon>
        <taxon>Pelagivirga</taxon>
    </lineage>
</organism>
<accession>A0A2T7G954</accession>
<dbReference type="OrthoDB" id="9802794at2"/>
<evidence type="ECO:0000313" key="4">
    <source>
        <dbReference type="EMBL" id="PVA10941.1"/>
    </source>
</evidence>
<dbReference type="InterPro" id="IPR050385">
    <property type="entry name" value="Archaeal_FAD_synthase"/>
</dbReference>
<dbReference type="AlphaFoldDB" id="A0A2T7G954"/>
<keyword evidence="5" id="KW-1185">Reference proteome</keyword>
<proteinExistence type="predicted"/>
<dbReference type="PANTHER" id="PTHR43793:SF1">
    <property type="entry name" value="FAD SYNTHASE"/>
    <property type="match status" value="1"/>
</dbReference>